<evidence type="ECO:0000256" key="2">
    <source>
        <dbReference type="ARBA" id="ARBA00010400"/>
    </source>
</evidence>
<dbReference type="EMBL" id="BSXW01000003">
    <property type="protein sequence ID" value="GMF09157.1"/>
    <property type="molecule type" value="Genomic_DNA"/>
</dbReference>
<evidence type="ECO:0000256" key="3">
    <source>
        <dbReference type="ARBA" id="ARBA00022525"/>
    </source>
</evidence>
<feature type="signal peptide" evidence="5">
    <location>
        <begin position="1"/>
        <end position="22"/>
    </location>
</feature>
<reference evidence="6" key="1">
    <citation type="submission" date="2023-04" db="EMBL/GenBank/DDBJ databases">
        <title>Phytophthora lilii NBRC 32176.</title>
        <authorList>
            <person name="Ichikawa N."/>
            <person name="Sato H."/>
            <person name="Tonouchi N."/>
        </authorList>
    </citation>
    <scope>NUCLEOTIDE SEQUENCE</scope>
    <source>
        <strain evidence="6">NBRC 32176</strain>
    </source>
</reference>
<protein>
    <recommendedName>
        <fullName evidence="5">RxLR effector protein</fullName>
    </recommendedName>
</protein>
<evidence type="ECO:0000313" key="6">
    <source>
        <dbReference type="EMBL" id="GMF09157.1"/>
    </source>
</evidence>
<organism evidence="6 7">
    <name type="scientific">Phytophthora lilii</name>
    <dbReference type="NCBI Taxonomy" id="2077276"/>
    <lineage>
        <taxon>Eukaryota</taxon>
        <taxon>Sar</taxon>
        <taxon>Stramenopiles</taxon>
        <taxon>Oomycota</taxon>
        <taxon>Peronosporomycetes</taxon>
        <taxon>Peronosporales</taxon>
        <taxon>Peronosporaceae</taxon>
        <taxon>Phytophthora</taxon>
    </lineage>
</organism>
<evidence type="ECO:0000256" key="4">
    <source>
        <dbReference type="ARBA" id="ARBA00022729"/>
    </source>
</evidence>
<gene>
    <name evidence="6" type="ORF">Plil01_000008700</name>
</gene>
<comment type="caution">
    <text evidence="6">The sequence shown here is derived from an EMBL/GenBank/DDBJ whole genome shotgun (WGS) entry which is preliminary data.</text>
</comment>
<accession>A0A9W6T9Q3</accession>
<comment type="domain">
    <text evidence="5">The RxLR-dEER motif acts to carry the protein into the host cell cytoplasm through binding to cell surface phosphatidylinositol-3-phosphate.</text>
</comment>
<feature type="chain" id="PRO_5044980388" description="RxLR effector protein" evidence="5">
    <location>
        <begin position="23"/>
        <end position="192"/>
    </location>
</feature>
<dbReference type="InterPro" id="IPR031825">
    <property type="entry name" value="RXLR"/>
</dbReference>
<comment type="subcellular location">
    <subcellularLocation>
        <location evidence="1 5">Secreted</location>
    </subcellularLocation>
</comment>
<keyword evidence="7" id="KW-1185">Reference proteome</keyword>
<sequence length="192" mass="21766">MRVPYILLLGIIVCIQSKAVVASPDSFNFKQSKLIASDNIQSVGDGTVTNTTTRFLRKNIDPDNEKYGEERTSMLDDAIMKLVKNNGKKAMPEKAIEMVNLKRIDDIINAKKVDDLVDAKKIDDLAGLKKLDTKKVDDDVDIMVRDLNFMLDTLSEMKAKNLPESHLVAELTKYGVKDKKVIEAMKKWYREM</sequence>
<evidence type="ECO:0000256" key="5">
    <source>
        <dbReference type="RuleBase" id="RU367124"/>
    </source>
</evidence>
<dbReference type="AlphaFoldDB" id="A0A9W6T9Q3"/>
<keyword evidence="3 5" id="KW-0964">Secreted</keyword>
<dbReference type="Pfam" id="PF16810">
    <property type="entry name" value="RXLR"/>
    <property type="match status" value="1"/>
</dbReference>
<keyword evidence="4 5" id="KW-0732">Signal</keyword>
<name>A0A9W6T9Q3_9STRA</name>
<proteinExistence type="inferred from homology"/>
<comment type="similarity">
    <text evidence="2 5">Belongs to the RxLR effector family.</text>
</comment>
<evidence type="ECO:0000256" key="1">
    <source>
        <dbReference type="ARBA" id="ARBA00004613"/>
    </source>
</evidence>
<evidence type="ECO:0000313" key="7">
    <source>
        <dbReference type="Proteomes" id="UP001165083"/>
    </source>
</evidence>
<comment type="function">
    <text evidence="5">Effector that suppresses plant defense responses during pathogen infection.</text>
</comment>
<dbReference type="Proteomes" id="UP001165083">
    <property type="component" value="Unassembled WGS sequence"/>
</dbReference>